<protein>
    <recommendedName>
        <fullName evidence="8">MULE transposase domain-containing protein</fullName>
    </recommendedName>
</protein>
<accession>A0A4Y2WIZ0</accession>
<keyword evidence="3" id="KW-0862">Zinc</keyword>
<sequence>MDVLEIIQTSKKKDCAIFDGHQYRLHRANKQNICSWLCIKERTSNCRGTLKSKDGKVLYVSSHVCIPDVAATEVAKKLCTIKKRVREEDQSVSKIYLQEMGPLFNRGYDYVENIPTLPAVRAQLHRIRRKEQGTAVEPKNSQEIEIMDDDVIMEDGSSFLLADDDSGSRILVFASTKGRGILKTGQNFFMDGTFKSCCMQFYQLYTIHADLSKNEEEDTTIVPIIFALLPRKNSEIYSKLFTVLKQAGWNPNSITMDFEVAAIKELERHFPSVSILGCNFHFNQCLWRQVQSLGLVRDYKDDEEIRLHIRMCAALAYLPESDMDEGWLCIQETSPQHAKLQEFFDYFVKEWLENSIITTSMWNCHKQQHRTNNTIEGWHNKFQTILSKPHPKFRNLLQALKDESKYSDFLISRMEINLEGKKRAKKYVQLDERIARAVRAYEDTKDIRKCLTSLAYISKME</sequence>
<dbReference type="EMBL" id="BGPR01060853">
    <property type="protein sequence ID" value="GBO36628.1"/>
    <property type="molecule type" value="Genomic_DNA"/>
</dbReference>
<dbReference type="InterPro" id="IPR007588">
    <property type="entry name" value="Znf_FLYWCH"/>
</dbReference>
<comment type="caution">
    <text evidence="6">The sequence shown here is derived from an EMBL/GenBank/DDBJ whole genome shotgun (WGS) entry which is preliminary data.</text>
</comment>
<keyword evidence="1" id="KW-0479">Metal-binding</keyword>
<reference evidence="6 7" key="1">
    <citation type="journal article" date="2019" name="Sci. Rep.">
        <title>Orb-weaving spider Araneus ventricosus genome elucidates the spidroin gene catalogue.</title>
        <authorList>
            <person name="Kono N."/>
            <person name="Nakamura H."/>
            <person name="Ohtoshi R."/>
            <person name="Moran D.A.P."/>
            <person name="Shinohara A."/>
            <person name="Yoshida Y."/>
            <person name="Fujiwara M."/>
            <person name="Mori M."/>
            <person name="Tomita M."/>
            <person name="Arakawa K."/>
        </authorList>
    </citation>
    <scope>NUCLEOTIDE SEQUENCE [LARGE SCALE GENOMIC DNA]</scope>
</reference>
<evidence type="ECO:0000259" key="4">
    <source>
        <dbReference type="Pfam" id="PF04500"/>
    </source>
</evidence>
<dbReference type="AlphaFoldDB" id="A0A4Y2WIZ0"/>
<evidence type="ECO:0008006" key="8">
    <source>
        <dbReference type="Google" id="ProtNLM"/>
    </source>
</evidence>
<dbReference type="InterPro" id="IPR018289">
    <property type="entry name" value="MULE_transposase_dom"/>
</dbReference>
<evidence type="ECO:0000256" key="3">
    <source>
        <dbReference type="ARBA" id="ARBA00022833"/>
    </source>
</evidence>
<dbReference type="Gene3D" id="2.20.25.240">
    <property type="match status" value="1"/>
</dbReference>
<dbReference type="OrthoDB" id="6437069at2759"/>
<dbReference type="Pfam" id="PF10551">
    <property type="entry name" value="MULE"/>
    <property type="match status" value="1"/>
</dbReference>
<gene>
    <name evidence="6" type="ORF">AVEN_224594_1</name>
</gene>
<organism evidence="6 7">
    <name type="scientific">Araneus ventricosus</name>
    <name type="common">Orbweaver spider</name>
    <name type="synonym">Epeira ventricosa</name>
    <dbReference type="NCBI Taxonomy" id="182803"/>
    <lineage>
        <taxon>Eukaryota</taxon>
        <taxon>Metazoa</taxon>
        <taxon>Ecdysozoa</taxon>
        <taxon>Arthropoda</taxon>
        <taxon>Chelicerata</taxon>
        <taxon>Arachnida</taxon>
        <taxon>Araneae</taxon>
        <taxon>Araneomorphae</taxon>
        <taxon>Entelegynae</taxon>
        <taxon>Araneoidea</taxon>
        <taxon>Araneidae</taxon>
        <taxon>Araneus</taxon>
    </lineage>
</organism>
<name>A0A4Y2WIZ0_ARAVE</name>
<evidence type="ECO:0000313" key="6">
    <source>
        <dbReference type="EMBL" id="GBO36628.1"/>
    </source>
</evidence>
<feature type="domain" description="MULE transposase" evidence="5">
    <location>
        <begin position="189"/>
        <end position="284"/>
    </location>
</feature>
<feature type="domain" description="FLYWCH-type" evidence="4">
    <location>
        <begin position="7"/>
        <end position="63"/>
    </location>
</feature>
<dbReference type="GO" id="GO:0008270">
    <property type="term" value="F:zinc ion binding"/>
    <property type="evidence" value="ECO:0007669"/>
    <property type="project" value="UniProtKB-KW"/>
</dbReference>
<evidence type="ECO:0000256" key="1">
    <source>
        <dbReference type="ARBA" id="ARBA00022723"/>
    </source>
</evidence>
<evidence type="ECO:0000259" key="5">
    <source>
        <dbReference type="Pfam" id="PF10551"/>
    </source>
</evidence>
<dbReference type="Pfam" id="PF04500">
    <property type="entry name" value="FLYWCH"/>
    <property type="match status" value="1"/>
</dbReference>
<dbReference type="PANTHER" id="PTHR47160">
    <property type="entry name" value="PUTATIVE-RELATED"/>
    <property type="match status" value="1"/>
</dbReference>
<keyword evidence="2" id="KW-0863">Zinc-finger</keyword>
<evidence type="ECO:0000256" key="2">
    <source>
        <dbReference type="ARBA" id="ARBA00022771"/>
    </source>
</evidence>
<dbReference type="Proteomes" id="UP000499080">
    <property type="component" value="Unassembled WGS sequence"/>
</dbReference>
<proteinExistence type="predicted"/>
<keyword evidence="7" id="KW-1185">Reference proteome</keyword>
<dbReference type="PANTHER" id="PTHR47160:SF10">
    <property type="entry name" value="MULE TRANSPOSASE DOMAIN-CONTAINING PROTEIN"/>
    <property type="match status" value="1"/>
</dbReference>
<evidence type="ECO:0000313" key="7">
    <source>
        <dbReference type="Proteomes" id="UP000499080"/>
    </source>
</evidence>